<evidence type="ECO:0000313" key="3">
    <source>
        <dbReference type="Proteomes" id="UP000027138"/>
    </source>
</evidence>
<feature type="compositionally biased region" description="Basic residues" evidence="1">
    <location>
        <begin position="95"/>
        <end position="111"/>
    </location>
</feature>
<dbReference type="OrthoDB" id="273917at2759"/>
<sequence>MAYSILTNPKTILSLGPNRSILGTIIRPDPILMERKGGHNGEMTFNSLLPGAGEPIQSHYDHQQEILGNWQVGEIEEDLPRGGGIVGDSGAQSSGKKRKSSSKDKSSKKKQNGVGHEEIGSRKERKKQRWRHNRNVANGFSNDVRGSPWSH</sequence>
<name>A0A067K469_JATCU</name>
<keyword evidence="3" id="KW-1185">Reference proteome</keyword>
<dbReference type="AlphaFoldDB" id="A0A067K469"/>
<evidence type="ECO:0000256" key="1">
    <source>
        <dbReference type="SAM" id="MobiDB-lite"/>
    </source>
</evidence>
<accession>A0A067K469</accession>
<protein>
    <submittedName>
        <fullName evidence="2">Uncharacterized protein</fullName>
    </submittedName>
</protein>
<evidence type="ECO:0000313" key="2">
    <source>
        <dbReference type="EMBL" id="KDP27050.1"/>
    </source>
</evidence>
<proteinExistence type="predicted"/>
<feature type="region of interest" description="Disordered" evidence="1">
    <location>
        <begin position="71"/>
        <end position="151"/>
    </location>
</feature>
<dbReference type="STRING" id="180498.A0A067K469"/>
<organism evidence="2 3">
    <name type="scientific">Jatropha curcas</name>
    <name type="common">Barbados nut</name>
    <dbReference type="NCBI Taxonomy" id="180498"/>
    <lineage>
        <taxon>Eukaryota</taxon>
        <taxon>Viridiplantae</taxon>
        <taxon>Streptophyta</taxon>
        <taxon>Embryophyta</taxon>
        <taxon>Tracheophyta</taxon>
        <taxon>Spermatophyta</taxon>
        <taxon>Magnoliopsida</taxon>
        <taxon>eudicotyledons</taxon>
        <taxon>Gunneridae</taxon>
        <taxon>Pentapetalae</taxon>
        <taxon>rosids</taxon>
        <taxon>fabids</taxon>
        <taxon>Malpighiales</taxon>
        <taxon>Euphorbiaceae</taxon>
        <taxon>Crotonoideae</taxon>
        <taxon>Jatropheae</taxon>
        <taxon>Jatropha</taxon>
    </lineage>
</organism>
<dbReference type="Proteomes" id="UP000027138">
    <property type="component" value="Unassembled WGS sequence"/>
</dbReference>
<reference evidence="2 3" key="1">
    <citation type="journal article" date="2014" name="PLoS ONE">
        <title>Global Analysis of Gene Expression Profiles in Physic Nut (Jatropha curcas L.) Seedlings Exposed to Salt Stress.</title>
        <authorList>
            <person name="Zhang L."/>
            <person name="Zhang C."/>
            <person name="Wu P."/>
            <person name="Chen Y."/>
            <person name="Li M."/>
            <person name="Jiang H."/>
            <person name="Wu G."/>
        </authorList>
    </citation>
    <scope>NUCLEOTIDE SEQUENCE [LARGE SCALE GENOMIC DNA]</scope>
    <source>
        <strain evidence="3">cv. GZQX0401</strain>
        <tissue evidence="2">Young leaves</tissue>
    </source>
</reference>
<feature type="compositionally biased region" description="Basic residues" evidence="1">
    <location>
        <begin position="123"/>
        <end position="134"/>
    </location>
</feature>
<gene>
    <name evidence="2" type="ORF">JCGZ_20985</name>
</gene>
<dbReference type="EMBL" id="KK914875">
    <property type="protein sequence ID" value="KDP27050.1"/>
    <property type="molecule type" value="Genomic_DNA"/>
</dbReference>